<dbReference type="STRING" id="743299.Acife_1485"/>
<dbReference type="InterPro" id="IPR015424">
    <property type="entry name" value="PyrdxlP-dep_Trfase"/>
</dbReference>
<comment type="similarity">
    <text evidence="3 9">Belongs to the class-II pyridoxal-phosphate-dependent aminotransferase family. Histidinol-phosphate aminotransferase subfamily.</text>
</comment>
<accession>G0JRN7</accession>
<keyword evidence="9" id="KW-0028">Amino-acid biosynthesis</keyword>
<evidence type="ECO:0000313" key="12">
    <source>
        <dbReference type="Proteomes" id="UP000009220"/>
    </source>
</evidence>
<dbReference type="PANTHER" id="PTHR43643">
    <property type="entry name" value="HISTIDINOL-PHOSPHATE AMINOTRANSFERASE 2"/>
    <property type="match status" value="1"/>
</dbReference>
<dbReference type="GO" id="GO:0000105">
    <property type="term" value="P:L-histidine biosynthetic process"/>
    <property type="evidence" value="ECO:0007669"/>
    <property type="project" value="UniProtKB-UniRule"/>
</dbReference>
<evidence type="ECO:0000256" key="8">
    <source>
        <dbReference type="ARBA" id="ARBA00047481"/>
    </source>
</evidence>
<proteinExistence type="inferred from homology"/>
<feature type="modified residue" description="N6-(pyridoxal phosphate)lysine" evidence="9">
    <location>
        <position position="211"/>
    </location>
</feature>
<dbReference type="NCBIfam" id="TIGR01141">
    <property type="entry name" value="hisC"/>
    <property type="match status" value="1"/>
</dbReference>
<dbReference type="CDD" id="cd00609">
    <property type="entry name" value="AAT_like"/>
    <property type="match status" value="1"/>
</dbReference>
<dbReference type="PROSITE" id="PS00599">
    <property type="entry name" value="AA_TRANSFER_CLASS_2"/>
    <property type="match status" value="1"/>
</dbReference>
<dbReference type="PANTHER" id="PTHR43643:SF3">
    <property type="entry name" value="HISTIDINOL-PHOSPHATE AMINOTRANSFERASE"/>
    <property type="match status" value="1"/>
</dbReference>
<protein>
    <recommendedName>
        <fullName evidence="9">Histidinol-phosphate aminotransferase</fullName>
        <ecNumber evidence="9">2.6.1.9</ecNumber>
    </recommendedName>
    <alternativeName>
        <fullName evidence="9">Imidazole acetol-phosphate transaminase</fullName>
    </alternativeName>
</protein>
<evidence type="ECO:0000256" key="5">
    <source>
        <dbReference type="ARBA" id="ARBA00022576"/>
    </source>
</evidence>
<keyword evidence="6 9" id="KW-0808">Transferase</keyword>
<comment type="subunit">
    <text evidence="4 9">Homodimer.</text>
</comment>
<dbReference type="UniPathway" id="UPA00031">
    <property type="reaction ID" value="UER00012"/>
</dbReference>
<evidence type="ECO:0000256" key="6">
    <source>
        <dbReference type="ARBA" id="ARBA00022679"/>
    </source>
</evidence>
<dbReference type="InterPro" id="IPR015422">
    <property type="entry name" value="PyrdxlP-dep_Trfase_small"/>
</dbReference>
<evidence type="ECO:0000256" key="4">
    <source>
        <dbReference type="ARBA" id="ARBA00011738"/>
    </source>
</evidence>
<evidence type="ECO:0000256" key="1">
    <source>
        <dbReference type="ARBA" id="ARBA00001933"/>
    </source>
</evidence>
<keyword evidence="5 9" id="KW-0032">Aminotransferase</keyword>
<evidence type="ECO:0000256" key="9">
    <source>
        <dbReference type="HAMAP-Rule" id="MF_01023"/>
    </source>
</evidence>
<dbReference type="InterPro" id="IPR001917">
    <property type="entry name" value="Aminotrans_II_pyridoxalP_BS"/>
</dbReference>
<gene>
    <name evidence="9" type="primary">hisC</name>
    <name evidence="11" type="ORF">Acife_1485</name>
</gene>
<dbReference type="HAMAP" id="MF_01023">
    <property type="entry name" value="HisC_aminotrans_2"/>
    <property type="match status" value="1"/>
</dbReference>
<keyword evidence="9" id="KW-0368">Histidine biosynthesis</keyword>
<dbReference type="InterPro" id="IPR015421">
    <property type="entry name" value="PyrdxlP-dep_Trfase_major"/>
</dbReference>
<comment type="cofactor">
    <cofactor evidence="1 9">
        <name>pyridoxal 5'-phosphate</name>
        <dbReference type="ChEBI" id="CHEBI:597326"/>
    </cofactor>
</comment>
<evidence type="ECO:0000256" key="7">
    <source>
        <dbReference type="ARBA" id="ARBA00022898"/>
    </source>
</evidence>
<dbReference type="AlphaFoldDB" id="G0JRN7"/>
<name>G0JRN7_9PROT</name>
<dbReference type="Gene3D" id="3.40.640.10">
    <property type="entry name" value="Type I PLP-dependent aspartate aminotransferase-like (Major domain)"/>
    <property type="match status" value="1"/>
</dbReference>
<evidence type="ECO:0000313" key="11">
    <source>
        <dbReference type="EMBL" id="AEM47630.1"/>
    </source>
</evidence>
<sequence>MNELWSDCIRSLEPYTPGEQPSIAGLIKLNTNENPYPPSPAVLSALQRMVNADLRLYPDPEGCALKQAIAEMYGLRQANIFLGNGSDEVLAHAFHALLKHERPILFPDVTYGFYPVYCALYGIEFETIPLDDEFQVHIMDYIRPNGGIVLANPNAPTGIALSRSQLRILLEKCPTTSVVVIDEAYVDFGAESAVSLVNDFPNLLVIQTVSKSRSLAGLRVGFAIGNADLIDALNIVKDCFNSYPLDRLALAGAEAAICDRSYFDATRQQVVDSRKWLTIQLMDLGFSVLPSKASFLYVMHKLQPAQEIQHQLRQRNILVRHFPKPRISDFLRISVGTTEQCEMLVHALREIIVSATSDVAC</sequence>
<dbReference type="Gene3D" id="3.90.1150.10">
    <property type="entry name" value="Aspartate Aminotransferase, domain 1"/>
    <property type="match status" value="1"/>
</dbReference>
<keyword evidence="7 9" id="KW-0663">Pyridoxal phosphate</keyword>
<dbReference type="EMBL" id="CP002985">
    <property type="protein sequence ID" value="AEM47630.1"/>
    <property type="molecule type" value="Genomic_DNA"/>
</dbReference>
<reference evidence="11 12" key="1">
    <citation type="journal article" date="2011" name="J. Bacteriol.">
        <title>Draft genome of the psychrotolerant acidophile Acidithiobacillus ferrivorans SS3.</title>
        <authorList>
            <person name="Liljeqvist M."/>
            <person name="Valdes J."/>
            <person name="Holmes D.S."/>
            <person name="Dopson M."/>
        </authorList>
    </citation>
    <scope>NUCLEOTIDE SEQUENCE [LARGE SCALE GENOMIC DNA]</scope>
    <source>
        <strain evidence="11 12">SS3</strain>
    </source>
</reference>
<dbReference type="Proteomes" id="UP000009220">
    <property type="component" value="Chromosome"/>
</dbReference>
<evidence type="ECO:0000256" key="2">
    <source>
        <dbReference type="ARBA" id="ARBA00005011"/>
    </source>
</evidence>
<comment type="pathway">
    <text evidence="2 9">Amino-acid biosynthesis; L-histidine biosynthesis; L-histidine from 5-phospho-alpha-D-ribose 1-diphosphate: step 7/9.</text>
</comment>
<comment type="catalytic activity">
    <reaction evidence="8 9">
        <text>L-histidinol phosphate + 2-oxoglutarate = 3-(imidazol-4-yl)-2-oxopropyl phosphate + L-glutamate</text>
        <dbReference type="Rhea" id="RHEA:23744"/>
        <dbReference type="ChEBI" id="CHEBI:16810"/>
        <dbReference type="ChEBI" id="CHEBI:29985"/>
        <dbReference type="ChEBI" id="CHEBI:57766"/>
        <dbReference type="ChEBI" id="CHEBI:57980"/>
        <dbReference type="EC" id="2.6.1.9"/>
    </reaction>
</comment>
<evidence type="ECO:0000259" key="10">
    <source>
        <dbReference type="Pfam" id="PF00155"/>
    </source>
</evidence>
<dbReference type="eggNOG" id="COG0079">
    <property type="taxonomic scope" value="Bacteria"/>
</dbReference>
<dbReference type="InterPro" id="IPR005861">
    <property type="entry name" value="HisP_aminotrans"/>
</dbReference>
<evidence type="ECO:0000256" key="3">
    <source>
        <dbReference type="ARBA" id="ARBA00007970"/>
    </source>
</evidence>
<dbReference type="EC" id="2.6.1.9" evidence="9"/>
<organism evidence="11 12">
    <name type="scientific">Acidithiobacillus ferrivorans SS3</name>
    <dbReference type="NCBI Taxonomy" id="743299"/>
    <lineage>
        <taxon>Bacteria</taxon>
        <taxon>Pseudomonadati</taxon>
        <taxon>Pseudomonadota</taxon>
        <taxon>Acidithiobacillia</taxon>
        <taxon>Acidithiobacillales</taxon>
        <taxon>Acidithiobacillaceae</taxon>
        <taxon>Acidithiobacillus</taxon>
    </lineage>
</organism>
<dbReference type="InterPro" id="IPR050106">
    <property type="entry name" value="HistidinolP_aminotransfase"/>
</dbReference>
<dbReference type="HOGENOM" id="CLU_017584_3_0_6"/>
<dbReference type="GO" id="GO:0030170">
    <property type="term" value="F:pyridoxal phosphate binding"/>
    <property type="evidence" value="ECO:0007669"/>
    <property type="project" value="InterPro"/>
</dbReference>
<dbReference type="Pfam" id="PF00155">
    <property type="entry name" value="Aminotran_1_2"/>
    <property type="match status" value="1"/>
</dbReference>
<dbReference type="SUPFAM" id="SSF53383">
    <property type="entry name" value="PLP-dependent transferases"/>
    <property type="match status" value="1"/>
</dbReference>
<dbReference type="RefSeq" id="WP_014028887.1">
    <property type="nucleotide sequence ID" value="NC_015942.1"/>
</dbReference>
<dbReference type="GO" id="GO:0004400">
    <property type="term" value="F:histidinol-phosphate transaminase activity"/>
    <property type="evidence" value="ECO:0007669"/>
    <property type="project" value="UniProtKB-UniRule"/>
</dbReference>
<dbReference type="KEGG" id="afi:Acife_1485"/>
<dbReference type="InterPro" id="IPR004839">
    <property type="entry name" value="Aminotransferase_I/II_large"/>
</dbReference>
<feature type="domain" description="Aminotransferase class I/classII large" evidence="10">
    <location>
        <begin position="26"/>
        <end position="348"/>
    </location>
</feature>